<dbReference type="EMBL" id="QAPG01000027">
    <property type="protein sequence ID" value="TDZ37020.1"/>
    <property type="molecule type" value="Genomic_DNA"/>
</dbReference>
<protein>
    <submittedName>
        <fullName evidence="2">Uncharacterized protein</fullName>
    </submittedName>
</protein>
<keyword evidence="1" id="KW-0732">Signal</keyword>
<accession>A0A4R8QGK7</accession>
<reference evidence="2 3" key="1">
    <citation type="submission" date="2018-11" db="EMBL/GenBank/DDBJ databases">
        <title>Genome sequence and assembly of Colletotrichum spinosum.</title>
        <authorList>
            <person name="Gan P."/>
            <person name="Shirasu K."/>
        </authorList>
    </citation>
    <scope>NUCLEOTIDE SEQUENCE [LARGE SCALE GENOMIC DNA]</scope>
    <source>
        <strain evidence="2 3">CBS 515.97</strain>
    </source>
</reference>
<organism evidence="2 3">
    <name type="scientific">Colletotrichum spinosum</name>
    <dbReference type="NCBI Taxonomy" id="1347390"/>
    <lineage>
        <taxon>Eukaryota</taxon>
        <taxon>Fungi</taxon>
        <taxon>Dikarya</taxon>
        <taxon>Ascomycota</taxon>
        <taxon>Pezizomycotina</taxon>
        <taxon>Sordariomycetes</taxon>
        <taxon>Hypocreomycetidae</taxon>
        <taxon>Glomerellales</taxon>
        <taxon>Glomerellaceae</taxon>
        <taxon>Colletotrichum</taxon>
        <taxon>Colletotrichum orbiculare species complex</taxon>
    </lineage>
</organism>
<gene>
    <name evidence="2" type="ORF">C8035_v008195</name>
</gene>
<keyword evidence="3" id="KW-1185">Reference proteome</keyword>
<dbReference type="Proteomes" id="UP000295083">
    <property type="component" value="Unassembled WGS sequence"/>
</dbReference>
<evidence type="ECO:0000313" key="3">
    <source>
        <dbReference type="Proteomes" id="UP000295083"/>
    </source>
</evidence>
<dbReference type="AlphaFoldDB" id="A0A4R8QGK7"/>
<evidence type="ECO:0000256" key="1">
    <source>
        <dbReference type="SAM" id="SignalP"/>
    </source>
</evidence>
<name>A0A4R8QGK7_9PEZI</name>
<proteinExistence type="predicted"/>
<feature type="signal peptide" evidence="1">
    <location>
        <begin position="1"/>
        <end position="18"/>
    </location>
</feature>
<feature type="chain" id="PRO_5020602763" evidence="1">
    <location>
        <begin position="19"/>
        <end position="76"/>
    </location>
</feature>
<comment type="caution">
    <text evidence="2">The sequence shown here is derived from an EMBL/GenBank/DDBJ whole genome shotgun (WGS) entry which is preliminary data.</text>
</comment>
<sequence length="76" mass="8150">MKSYILLGLAYYFSATYAEVVCNSNLGGVGQNDCPPLSPAYEACIGFCDQHCGVQSSVNACVYKNAAKDYDCFCSP</sequence>
<evidence type="ECO:0000313" key="2">
    <source>
        <dbReference type="EMBL" id="TDZ37020.1"/>
    </source>
</evidence>